<gene>
    <name evidence="3" type="ORF">QO231_10090</name>
</gene>
<keyword evidence="1" id="KW-0479">Metal-binding</keyword>
<comment type="caution">
    <text evidence="3">The sequence shown here is derived from an EMBL/GenBank/DDBJ whole genome shotgun (WGS) entry which is preliminary data.</text>
</comment>
<dbReference type="PANTHER" id="PTHR35848:SF6">
    <property type="entry name" value="CUPIN TYPE-2 DOMAIN-CONTAINING PROTEIN"/>
    <property type="match status" value="1"/>
</dbReference>
<proteinExistence type="predicted"/>
<evidence type="ECO:0000313" key="4">
    <source>
        <dbReference type="Proteomes" id="UP001255416"/>
    </source>
</evidence>
<dbReference type="InterPro" id="IPR051610">
    <property type="entry name" value="GPI/OXD"/>
</dbReference>
<sequence>MDKYFVYPQDVDNFGFDWGRLALTCAPEVNGAAKFSAGVVFVPPGQGHSRHNHPGAEEIIFIIKGTGEQMIEDEAGTPETREVGPGCTVFIPESRYHATQNTGSEPMEIFVVYSPVGPEEVLRDAPDFHLIPASDLNGA</sequence>
<dbReference type="InterPro" id="IPR011051">
    <property type="entry name" value="RmlC_Cupin_sf"/>
</dbReference>
<dbReference type="Proteomes" id="UP001255416">
    <property type="component" value="Unassembled WGS sequence"/>
</dbReference>
<evidence type="ECO:0000313" key="3">
    <source>
        <dbReference type="EMBL" id="MDU9004202.1"/>
    </source>
</evidence>
<keyword evidence="4" id="KW-1185">Reference proteome</keyword>
<name>A0ABU3VDG4_9RHOB</name>
<organism evidence="3 4">
    <name type="scientific">Sedimentitalea todarodis</name>
    <dbReference type="NCBI Taxonomy" id="1631240"/>
    <lineage>
        <taxon>Bacteria</taxon>
        <taxon>Pseudomonadati</taxon>
        <taxon>Pseudomonadota</taxon>
        <taxon>Alphaproteobacteria</taxon>
        <taxon>Rhodobacterales</taxon>
        <taxon>Paracoccaceae</taxon>
        <taxon>Sedimentitalea</taxon>
    </lineage>
</organism>
<evidence type="ECO:0000256" key="1">
    <source>
        <dbReference type="ARBA" id="ARBA00022723"/>
    </source>
</evidence>
<dbReference type="Gene3D" id="2.60.120.10">
    <property type="entry name" value="Jelly Rolls"/>
    <property type="match status" value="1"/>
</dbReference>
<reference evidence="4" key="1">
    <citation type="submission" date="2023-05" db="EMBL/GenBank/DDBJ databases">
        <title>Sedimentitalea sp. nov. JM2-8.</title>
        <authorList>
            <person name="Huang J."/>
        </authorList>
    </citation>
    <scope>NUCLEOTIDE SEQUENCE [LARGE SCALE GENOMIC DNA]</scope>
    <source>
        <strain evidence="4">KHS03</strain>
    </source>
</reference>
<feature type="domain" description="Cupin type-2" evidence="2">
    <location>
        <begin position="39"/>
        <end position="113"/>
    </location>
</feature>
<protein>
    <submittedName>
        <fullName evidence="3">Cupin domain-containing protein</fullName>
    </submittedName>
</protein>
<dbReference type="SUPFAM" id="SSF51182">
    <property type="entry name" value="RmlC-like cupins"/>
    <property type="match status" value="1"/>
</dbReference>
<dbReference type="InterPro" id="IPR014710">
    <property type="entry name" value="RmlC-like_jellyroll"/>
</dbReference>
<dbReference type="InterPro" id="IPR013096">
    <property type="entry name" value="Cupin_2"/>
</dbReference>
<dbReference type="RefSeq" id="WP_316775713.1">
    <property type="nucleotide sequence ID" value="NZ_JASMWN010000006.1"/>
</dbReference>
<accession>A0ABU3VDG4</accession>
<dbReference type="PANTHER" id="PTHR35848">
    <property type="entry name" value="OXALATE-BINDING PROTEIN"/>
    <property type="match status" value="1"/>
</dbReference>
<dbReference type="Pfam" id="PF07883">
    <property type="entry name" value="Cupin_2"/>
    <property type="match status" value="1"/>
</dbReference>
<evidence type="ECO:0000259" key="2">
    <source>
        <dbReference type="Pfam" id="PF07883"/>
    </source>
</evidence>
<dbReference type="EMBL" id="JASMWN010000006">
    <property type="protein sequence ID" value="MDU9004202.1"/>
    <property type="molecule type" value="Genomic_DNA"/>
</dbReference>